<dbReference type="GO" id="GO:0051604">
    <property type="term" value="P:protein maturation"/>
    <property type="evidence" value="ECO:0007669"/>
    <property type="project" value="UniProtKB-ARBA"/>
</dbReference>
<dbReference type="GO" id="GO:0072659">
    <property type="term" value="P:protein localization to plasma membrane"/>
    <property type="evidence" value="ECO:0007669"/>
    <property type="project" value="UniProtKB-ARBA"/>
</dbReference>
<dbReference type="InterPro" id="IPR018499">
    <property type="entry name" value="Tetraspanin/Peripherin"/>
</dbReference>
<feature type="transmembrane region" description="Helical" evidence="14">
    <location>
        <begin position="63"/>
        <end position="84"/>
    </location>
</feature>
<reference evidence="15" key="1">
    <citation type="submission" date="2022-11" db="UniProtKB">
        <authorList>
            <consortium name="EnsemblMetazoa"/>
        </authorList>
    </citation>
    <scope>IDENTIFICATION</scope>
</reference>
<keyword evidence="12" id="KW-0325">Glycoprotein</keyword>
<dbReference type="OrthoDB" id="2014092at2759"/>
<dbReference type="PANTHER" id="PTHR19282">
    <property type="entry name" value="TETRASPANIN"/>
    <property type="match status" value="1"/>
</dbReference>
<protein>
    <recommendedName>
        <fullName evidence="14">Tetraspanin</fullName>
    </recommendedName>
</protein>
<keyword evidence="10 14" id="KW-0472">Membrane</keyword>
<keyword evidence="6" id="KW-0963">Cytoplasm</keyword>
<evidence type="ECO:0000256" key="11">
    <source>
        <dbReference type="ARBA" id="ARBA00023157"/>
    </source>
</evidence>
<evidence type="ECO:0000256" key="2">
    <source>
        <dbReference type="ARBA" id="ARBA00004536"/>
    </source>
</evidence>
<dbReference type="PANTHER" id="PTHR19282:SF431">
    <property type="entry name" value="TETRASPANIN 26A, ISOFORM B-RELATED"/>
    <property type="match status" value="1"/>
</dbReference>
<dbReference type="Pfam" id="PF00335">
    <property type="entry name" value="Tetraspanin"/>
    <property type="match status" value="1"/>
</dbReference>
<comment type="subcellular location">
    <subcellularLocation>
        <location evidence="2">Cell junction</location>
        <location evidence="2">Adherens junction</location>
    </subcellularLocation>
    <subcellularLocation>
        <location evidence="3">Cell membrane</location>
        <topology evidence="3">Multi-pass membrane protein</topology>
    </subcellularLocation>
    <subcellularLocation>
        <location evidence="1">Cytoplasm</location>
    </subcellularLocation>
    <subcellularLocation>
        <location evidence="14">Membrane</location>
        <topology evidence="14">Multi-pass membrane protein</topology>
    </subcellularLocation>
</comment>
<keyword evidence="5" id="KW-1003">Cell membrane</keyword>
<dbReference type="Gene3D" id="1.10.1450.10">
    <property type="entry name" value="Tetraspanin"/>
    <property type="match status" value="1"/>
</dbReference>
<dbReference type="RefSeq" id="XP_038070648.1">
    <property type="nucleotide sequence ID" value="XM_038214720.1"/>
</dbReference>
<dbReference type="Proteomes" id="UP000887568">
    <property type="component" value="Unplaced"/>
</dbReference>
<feature type="transmembrane region" description="Helical" evidence="14">
    <location>
        <begin position="239"/>
        <end position="263"/>
    </location>
</feature>
<accession>A0A914B400</accession>
<keyword evidence="7 14" id="KW-0812">Transmembrane</keyword>
<evidence type="ECO:0000256" key="5">
    <source>
        <dbReference type="ARBA" id="ARBA00022475"/>
    </source>
</evidence>
<feature type="disulfide bond" evidence="13">
    <location>
        <begin position="153"/>
        <end position="187"/>
    </location>
</feature>
<evidence type="ECO:0000256" key="6">
    <source>
        <dbReference type="ARBA" id="ARBA00022490"/>
    </source>
</evidence>
<evidence type="ECO:0000313" key="15">
    <source>
        <dbReference type="EnsemblMetazoa" id="XP_038070648.1"/>
    </source>
</evidence>
<dbReference type="AlphaFoldDB" id="A0A914B400"/>
<keyword evidence="11 13" id="KW-1015">Disulfide bond</keyword>
<evidence type="ECO:0000256" key="4">
    <source>
        <dbReference type="ARBA" id="ARBA00006840"/>
    </source>
</evidence>
<keyword evidence="16" id="KW-1185">Reference proteome</keyword>
<dbReference type="InterPro" id="IPR000301">
    <property type="entry name" value="Tetraspanin_animals"/>
</dbReference>
<dbReference type="PIRSF" id="PIRSF002419">
    <property type="entry name" value="Tetraspanin"/>
    <property type="match status" value="1"/>
</dbReference>
<sequence>MNEGRDLAKTHINPCIKYTLFVLNFLLWVFSIVLIIIGIWALIERQNTVHIQSYLDVFTESSIVLIVVGSVCFILGFTGFLGALRENCCLLMFFYLFMFLIFILEVVAGILAFVYSGSFYTTVDEIVERSIAQYRTDLDLTNFIDFAQRTLECCGGDKGYNDWSLNRYFNCNETNPSPERCGVPYSCCVETKDANGGSEIINTQCGFGTQNMVPADVSGQIYTAGCVDKFLVYVNQKSYIVGLTVFGVAAFQLLVMLLAFLLCRQIEQECSRYHECKKRGINNFA</sequence>
<dbReference type="CTD" id="340348"/>
<keyword evidence="8" id="KW-0965">Cell junction</keyword>
<evidence type="ECO:0000256" key="12">
    <source>
        <dbReference type="ARBA" id="ARBA00023180"/>
    </source>
</evidence>
<evidence type="ECO:0000256" key="14">
    <source>
        <dbReference type="RuleBase" id="RU361218"/>
    </source>
</evidence>
<evidence type="ECO:0000313" key="16">
    <source>
        <dbReference type="Proteomes" id="UP000887568"/>
    </source>
</evidence>
<evidence type="ECO:0000256" key="9">
    <source>
        <dbReference type="ARBA" id="ARBA00022989"/>
    </source>
</evidence>
<feature type="transmembrane region" description="Helical" evidence="14">
    <location>
        <begin position="91"/>
        <end position="115"/>
    </location>
</feature>
<dbReference type="GO" id="GO:0005886">
    <property type="term" value="C:plasma membrane"/>
    <property type="evidence" value="ECO:0007669"/>
    <property type="project" value="UniProtKB-SubCell"/>
</dbReference>
<dbReference type="GeneID" id="119739698"/>
<dbReference type="GO" id="GO:0019899">
    <property type="term" value="F:enzyme binding"/>
    <property type="evidence" value="ECO:0007669"/>
    <property type="project" value="UniProtKB-ARBA"/>
</dbReference>
<dbReference type="EnsemblMetazoa" id="XM_038214720.1">
    <property type="protein sequence ID" value="XP_038070648.1"/>
    <property type="gene ID" value="LOC119739698"/>
</dbReference>
<dbReference type="GO" id="GO:0005912">
    <property type="term" value="C:adherens junction"/>
    <property type="evidence" value="ECO:0007669"/>
    <property type="project" value="UniProtKB-SubCell"/>
</dbReference>
<evidence type="ECO:0000256" key="1">
    <source>
        <dbReference type="ARBA" id="ARBA00004496"/>
    </source>
</evidence>
<dbReference type="GO" id="GO:0046930">
    <property type="term" value="C:pore complex"/>
    <property type="evidence" value="ECO:0007669"/>
    <property type="project" value="UniProtKB-ARBA"/>
</dbReference>
<dbReference type="OMA" id="INPWIRY"/>
<dbReference type="PRINTS" id="PR00259">
    <property type="entry name" value="TMFOUR"/>
</dbReference>
<evidence type="ECO:0000256" key="8">
    <source>
        <dbReference type="ARBA" id="ARBA00022949"/>
    </source>
</evidence>
<evidence type="ECO:0000256" key="10">
    <source>
        <dbReference type="ARBA" id="ARBA00023136"/>
    </source>
</evidence>
<organism evidence="15 16">
    <name type="scientific">Patiria miniata</name>
    <name type="common">Bat star</name>
    <name type="synonym">Asterina miniata</name>
    <dbReference type="NCBI Taxonomy" id="46514"/>
    <lineage>
        <taxon>Eukaryota</taxon>
        <taxon>Metazoa</taxon>
        <taxon>Echinodermata</taxon>
        <taxon>Eleutherozoa</taxon>
        <taxon>Asterozoa</taxon>
        <taxon>Asteroidea</taxon>
        <taxon>Valvatacea</taxon>
        <taxon>Valvatida</taxon>
        <taxon>Asterinidae</taxon>
        <taxon>Patiria</taxon>
    </lineage>
</organism>
<dbReference type="SUPFAM" id="SSF48652">
    <property type="entry name" value="Tetraspanin"/>
    <property type="match status" value="1"/>
</dbReference>
<proteinExistence type="inferred from homology"/>
<evidence type="ECO:0000256" key="7">
    <source>
        <dbReference type="ARBA" id="ARBA00022692"/>
    </source>
</evidence>
<feature type="disulfide bond" evidence="13">
    <location>
        <begin position="154"/>
        <end position="171"/>
    </location>
</feature>
<name>A0A914B400_PATMI</name>
<dbReference type="InterPro" id="IPR008952">
    <property type="entry name" value="Tetraspanin_EC2_sf"/>
</dbReference>
<feature type="transmembrane region" description="Helical" evidence="14">
    <location>
        <begin position="21"/>
        <end position="43"/>
    </location>
</feature>
<dbReference type="GO" id="GO:0065003">
    <property type="term" value="P:protein-containing complex assembly"/>
    <property type="evidence" value="ECO:0007669"/>
    <property type="project" value="UniProtKB-ARBA"/>
</dbReference>
<comment type="similarity">
    <text evidence="4 14">Belongs to the tetraspanin (TM4SF) family.</text>
</comment>
<keyword evidence="9 14" id="KW-1133">Transmembrane helix</keyword>
<dbReference type="FunFam" id="1.10.1450.10:FF:000007">
    <property type="entry name" value="Tetraspanin"/>
    <property type="match status" value="1"/>
</dbReference>
<evidence type="ECO:0000256" key="3">
    <source>
        <dbReference type="ARBA" id="ARBA00004651"/>
    </source>
</evidence>
<dbReference type="GO" id="GO:0005737">
    <property type="term" value="C:cytoplasm"/>
    <property type="evidence" value="ECO:0007669"/>
    <property type="project" value="UniProtKB-SubCell"/>
</dbReference>
<evidence type="ECO:0000256" key="13">
    <source>
        <dbReference type="PIRSR" id="PIRSR002419-1"/>
    </source>
</evidence>